<evidence type="ECO:0000256" key="2">
    <source>
        <dbReference type="RuleBase" id="RU362097"/>
    </source>
</evidence>
<keyword evidence="2" id="KW-1134">Transmembrane beta strand</keyword>
<dbReference type="SUPFAM" id="SSF56954">
    <property type="entry name" value="Outer membrane efflux proteins (OEP)"/>
    <property type="match status" value="1"/>
</dbReference>
<comment type="caution">
    <text evidence="3">The sequence shown here is derived from an EMBL/GenBank/DDBJ whole genome shotgun (WGS) entry which is preliminary data.</text>
</comment>
<keyword evidence="2" id="KW-0732">Signal</keyword>
<dbReference type="NCBIfam" id="TIGR01845">
    <property type="entry name" value="outer_NodT"/>
    <property type="match status" value="1"/>
</dbReference>
<keyword evidence="2" id="KW-0564">Palmitate</keyword>
<dbReference type="PANTHER" id="PTHR30203:SF32">
    <property type="entry name" value="CATION EFFLUX SYSTEM PROTEIN CUSC"/>
    <property type="match status" value="1"/>
</dbReference>
<feature type="signal peptide" evidence="2">
    <location>
        <begin position="1"/>
        <end position="18"/>
    </location>
</feature>
<keyword evidence="2" id="KW-0472">Membrane</keyword>
<dbReference type="Gene3D" id="1.20.1600.10">
    <property type="entry name" value="Outer membrane efflux proteins (OEP)"/>
    <property type="match status" value="1"/>
</dbReference>
<keyword evidence="2" id="KW-0449">Lipoprotein</keyword>
<reference evidence="3 4" key="1">
    <citation type="submission" date="2018-11" db="EMBL/GenBank/DDBJ databases">
        <title>Draft genome analysis of Rheinheimera mesophila isolated from an industrial waste site.</title>
        <authorList>
            <person name="Yu Q."/>
            <person name="Qi Y."/>
            <person name="Zhang H."/>
            <person name="Lu Y."/>
            <person name="Pu J."/>
        </authorList>
    </citation>
    <scope>NUCLEOTIDE SEQUENCE [LARGE SCALE GENOMIC DNA]</scope>
    <source>
        <strain evidence="3 4">IITR13</strain>
    </source>
</reference>
<sequence length="471" mass="51130">MKLNTLSLSALSMLVLSACQLAPEQQAIELPVPDAYASAAQGSGTRAPELHWQQFFNNPKLQQLIKLSLANNKDLQIAALNVQRVRALYQIEDSALYPSLDFNASGTRQRLPGDLTATGTAQISQQYSATVGITSYELDFWGKVRNQSEQALQQLYATEQAQLSSQISLVAELANAWLTYAADQQLLELATHTLRSQQKTLELTEQSYNLGAASALTLQQVKTTVATAKVDIARYQRLVARDKNALDLLTGTQVTADLLPDQPLSKLLQLPELPAGLPSDLLQQRPDLKAAEHDLLAANANIGIAKAAFFPSISLTANAGSASSELDNLFKGGSGSWSFIPSINLPIFNMGRTQANLEVAEAQQQVALATYQQKIQQAFREVSDSLADRAGYAAQLQAQQDLANSSQQSFQLSEARFKQGADSYLQVLDAQRSWYSAQQQLISGQQALLASQISLYKVLGGGWQQTDGSAE</sequence>
<dbReference type="AlphaFoldDB" id="A0A3P3QLJ6"/>
<dbReference type="PROSITE" id="PS51257">
    <property type="entry name" value="PROKAR_LIPOPROTEIN"/>
    <property type="match status" value="1"/>
</dbReference>
<dbReference type="Pfam" id="PF02321">
    <property type="entry name" value="OEP"/>
    <property type="match status" value="2"/>
</dbReference>
<evidence type="ECO:0000313" key="3">
    <source>
        <dbReference type="EMBL" id="RRJ21223.1"/>
    </source>
</evidence>
<protein>
    <submittedName>
        <fullName evidence="3">Efflux transporter outer membrane subunit</fullName>
    </submittedName>
</protein>
<dbReference type="InterPro" id="IPR010131">
    <property type="entry name" value="MdtP/NodT-like"/>
</dbReference>
<dbReference type="GO" id="GO:0015562">
    <property type="term" value="F:efflux transmembrane transporter activity"/>
    <property type="evidence" value="ECO:0007669"/>
    <property type="project" value="InterPro"/>
</dbReference>
<dbReference type="Gene3D" id="2.20.200.10">
    <property type="entry name" value="Outer membrane efflux proteins (OEP)"/>
    <property type="match status" value="1"/>
</dbReference>
<dbReference type="InterPro" id="IPR003423">
    <property type="entry name" value="OMP_efflux"/>
</dbReference>
<dbReference type="PANTHER" id="PTHR30203">
    <property type="entry name" value="OUTER MEMBRANE CATION EFFLUX PROTEIN"/>
    <property type="match status" value="1"/>
</dbReference>
<keyword evidence="2" id="KW-0812">Transmembrane</keyword>
<dbReference type="EMBL" id="RRCF01000002">
    <property type="protein sequence ID" value="RRJ21223.1"/>
    <property type="molecule type" value="Genomic_DNA"/>
</dbReference>
<evidence type="ECO:0000256" key="1">
    <source>
        <dbReference type="ARBA" id="ARBA00007613"/>
    </source>
</evidence>
<keyword evidence="4" id="KW-1185">Reference proteome</keyword>
<feature type="chain" id="PRO_5018379272" evidence="2">
    <location>
        <begin position="19"/>
        <end position="471"/>
    </location>
</feature>
<accession>A0A3P3QLJ6</accession>
<comment type="subcellular location">
    <subcellularLocation>
        <location evidence="2">Cell outer membrane</location>
        <topology evidence="2">Lipid-anchor</topology>
    </subcellularLocation>
</comment>
<organism evidence="3 4">
    <name type="scientific">Rheinheimera mesophila</name>
    <dbReference type="NCBI Taxonomy" id="1547515"/>
    <lineage>
        <taxon>Bacteria</taxon>
        <taxon>Pseudomonadati</taxon>
        <taxon>Pseudomonadota</taxon>
        <taxon>Gammaproteobacteria</taxon>
        <taxon>Chromatiales</taxon>
        <taxon>Chromatiaceae</taxon>
        <taxon>Rheinheimera</taxon>
    </lineage>
</organism>
<name>A0A3P3QLJ6_9GAMM</name>
<dbReference type="Proteomes" id="UP000276260">
    <property type="component" value="Unassembled WGS sequence"/>
</dbReference>
<proteinExistence type="inferred from homology"/>
<dbReference type="GO" id="GO:0009279">
    <property type="term" value="C:cell outer membrane"/>
    <property type="evidence" value="ECO:0007669"/>
    <property type="project" value="UniProtKB-SubCell"/>
</dbReference>
<dbReference type="RefSeq" id="WP_046520215.1">
    <property type="nucleotide sequence ID" value="NZ_LAVS01000027.1"/>
</dbReference>
<evidence type="ECO:0000313" key="4">
    <source>
        <dbReference type="Proteomes" id="UP000276260"/>
    </source>
</evidence>
<comment type="similarity">
    <text evidence="1 2">Belongs to the outer membrane factor (OMF) (TC 1.B.17) family.</text>
</comment>
<gene>
    <name evidence="3" type="ORF">EIK76_10085</name>
</gene>
<dbReference type="OrthoDB" id="9770517at2"/>